<keyword evidence="3 5" id="KW-1133">Transmembrane helix</keyword>
<evidence type="ECO:0000259" key="6">
    <source>
        <dbReference type="PROSITE" id="PS50262"/>
    </source>
</evidence>
<protein>
    <submittedName>
        <fullName evidence="7">G_PROTEIN_RECEP_F1_2 domain-containing protein</fullName>
    </submittedName>
</protein>
<evidence type="ECO:0000256" key="5">
    <source>
        <dbReference type="SAM" id="Phobius"/>
    </source>
</evidence>
<evidence type="ECO:0000256" key="2">
    <source>
        <dbReference type="ARBA" id="ARBA00022692"/>
    </source>
</evidence>
<feature type="transmembrane region" description="Helical" evidence="5">
    <location>
        <begin position="518"/>
        <end position="539"/>
    </location>
</feature>
<dbReference type="Proteomes" id="UP000605970">
    <property type="component" value="Unassembled WGS sequence"/>
</dbReference>
<evidence type="ECO:0000256" key="1">
    <source>
        <dbReference type="ARBA" id="ARBA00004370"/>
    </source>
</evidence>
<evidence type="ECO:0000256" key="3">
    <source>
        <dbReference type="ARBA" id="ARBA00022989"/>
    </source>
</evidence>
<dbReference type="GO" id="GO:0004930">
    <property type="term" value="F:G protein-coupled receptor activity"/>
    <property type="evidence" value="ECO:0007669"/>
    <property type="project" value="InterPro"/>
</dbReference>
<keyword evidence="8" id="KW-1185">Reference proteome</keyword>
<dbReference type="InterPro" id="IPR019424">
    <property type="entry name" value="7TM_GPCR_Srsx"/>
</dbReference>
<organism evidence="7 8">
    <name type="scientific">Meloidogyne graminicola</name>
    <dbReference type="NCBI Taxonomy" id="189291"/>
    <lineage>
        <taxon>Eukaryota</taxon>
        <taxon>Metazoa</taxon>
        <taxon>Ecdysozoa</taxon>
        <taxon>Nematoda</taxon>
        <taxon>Chromadorea</taxon>
        <taxon>Rhabditida</taxon>
        <taxon>Tylenchina</taxon>
        <taxon>Tylenchomorpha</taxon>
        <taxon>Tylenchoidea</taxon>
        <taxon>Meloidogynidae</taxon>
        <taxon>Meloidogyninae</taxon>
        <taxon>Meloidogyne</taxon>
    </lineage>
</organism>
<dbReference type="GO" id="GO:0016020">
    <property type="term" value="C:membrane"/>
    <property type="evidence" value="ECO:0007669"/>
    <property type="project" value="UniProtKB-SubCell"/>
</dbReference>
<feature type="transmembrane region" description="Helical" evidence="5">
    <location>
        <begin position="249"/>
        <end position="270"/>
    </location>
</feature>
<dbReference type="SUPFAM" id="SSF81321">
    <property type="entry name" value="Family A G protein-coupled receptor-like"/>
    <property type="match status" value="2"/>
</dbReference>
<feature type="transmembrane region" description="Helical" evidence="5">
    <location>
        <begin position="545"/>
        <end position="570"/>
    </location>
</feature>
<dbReference type="Pfam" id="PF10320">
    <property type="entry name" value="7TM_GPCR_Srsx"/>
    <property type="match status" value="2"/>
</dbReference>
<feature type="transmembrane region" description="Helical" evidence="5">
    <location>
        <begin position="159"/>
        <end position="184"/>
    </location>
</feature>
<feature type="transmembrane region" description="Helical" evidence="5">
    <location>
        <begin position="290"/>
        <end position="310"/>
    </location>
</feature>
<dbReference type="OrthoDB" id="5850333at2759"/>
<keyword evidence="2 5" id="KW-0812">Transmembrane</keyword>
<dbReference type="CDD" id="cd00637">
    <property type="entry name" value="7tm_classA_rhodopsin-like"/>
    <property type="match status" value="1"/>
</dbReference>
<dbReference type="PANTHER" id="PTHR23360">
    <property type="entry name" value="G-PROTEIN COUPLED RECEPTORS FAMILY 1 PROFILE DOMAIN-CONTAINING PROTEIN-RELATED"/>
    <property type="match status" value="1"/>
</dbReference>
<feature type="domain" description="G-protein coupled receptors family 1 profile" evidence="6">
    <location>
        <begin position="60"/>
        <end position="304"/>
    </location>
</feature>
<feature type="transmembrane region" description="Helical" evidence="5">
    <location>
        <begin position="119"/>
        <end position="138"/>
    </location>
</feature>
<dbReference type="InterPro" id="IPR017452">
    <property type="entry name" value="GPCR_Rhodpsn_7TM"/>
</dbReference>
<name>A0A8S9ZH59_9BILA</name>
<dbReference type="Gene3D" id="1.20.1070.10">
    <property type="entry name" value="Rhodopsin 7-helix transmembrane proteins"/>
    <property type="match status" value="2"/>
</dbReference>
<dbReference type="PROSITE" id="PS50262">
    <property type="entry name" value="G_PROTEIN_RECEP_F1_2"/>
    <property type="match status" value="1"/>
</dbReference>
<sequence>MEATNNTTNILNYPNHMFNVLLIFNIRINLYSEYKNSGPSFALIIPAVLMNIAGIPGIAANLLLISVTIQNNKLRGPTNYLLALTAFFEILHQTGHLFFLVITASGINFINYSTALNFQIYSIFGVTAAQTTMCSTAADRLFSVLFPIKYKLLKKHPYLFFHTLLAIISGIWMSINAINLSIKYPTLPVTGYISDLLVLDMEIMFHYTMFLCALNVLIYIIVWIVVRFLATKNNNDVQSQIESRLLKSLILIVSIVIGGYVINNICRIIIDHFLNLNDIQIWSVNVFGGILLNIGASAETPTLYIFSSIYREAINKQLKKFFCKKKNNTSIAANPVGGKINLRGPTNYLLALTAFFEILHQSGHFAFLFVSISGINLINYSTALKFQIHSIFGLTAAQTTMCSTAADRLFSVLFPIKYKLLKIRPYLFFHTLLAIISGIWMSINAINLSIKYPTLPVTGRVGDLLTLDMEIMLQFIMILCGVNVALYVFVWIVVRCFYPTKHENGSEFDQQSRLLKSLVLIISIVIGGFLLNSICRLIINRFFNLMIFNVLGGLFLNIGASAETPTLYMFSTLYREVINKQIKKSFCKTTHKNTISVIPGLINSNGGKEGISGKTKHYIIKNNFTKIKLKLL</sequence>
<feature type="transmembrane region" description="Helical" evidence="5">
    <location>
        <begin position="41"/>
        <end position="69"/>
    </location>
</feature>
<feature type="transmembrane region" description="Helical" evidence="5">
    <location>
        <begin position="471"/>
        <end position="498"/>
    </location>
</feature>
<dbReference type="EMBL" id="JABEBT010000097">
    <property type="protein sequence ID" value="KAF7632662.1"/>
    <property type="molecule type" value="Genomic_DNA"/>
</dbReference>
<proteinExistence type="predicted"/>
<dbReference type="InterPro" id="IPR000276">
    <property type="entry name" value="GPCR_Rhodpsn"/>
</dbReference>
<feature type="transmembrane region" description="Helical" evidence="5">
    <location>
        <begin position="204"/>
        <end position="229"/>
    </location>
</feature>
<reference evidence="7" key="1">
    <citation type="journal article" date="2020" name="Ecol. Evol.">
        <title>Genome structure and content of the rice root-knot nematode (Meloidogyne graminicola).</title>
        <authorList>
            <person name="Phan N.T."/>
            <person name="Danchin E.G.J."/>
            <person name="Klopp C."/>
            <person name="Perfus-Barbeoch L."/>
            <person name="Kozlowski D.K."/>
            <person name="Koutsovoulos G.D."/>
            <person name="Lopez-Roques C."/>
            <person name="Bouchez O."/>
            <person name="Zahm M."/>
            <person name="Besnard G."/>
            <person name="Bellafiore S."/>
        </authorList>
    </citation>
    <scope>NUCLEOTIDE SEQUENCE</scope>
    <source>
        <strain evidence="7">VN-18</strain>
    </source>
</reference>
<gene>
    <name evidence="7" type="ORF">Mgra_00007966</name>
</gene>
<dbReference type="InterPro" id="IPR047130">
    <property type="entry name" value="7TM_GPCR_Srsx_nematod"/>
</dbReference>
<evidence type="ECO:0000256" key="4">
    <source>
        <dbReference type="ARBA" id="ARBA00023136"/>
    </source>
</evidence>
<evidence type="ECO:0000313" key="7">
    <source>
        <dbReference type="EMBL" id="KAF7632662.1"/>
    </source>
</evidence>
<accession>A0A8S9ZH59</accession>
<comment type="caution">
    <text evidence="7">The sequence shown here is derived from an EMBL/GenBank/DDBJ whole genome shotgun (WGS) entry which is preliminary data.</text>
</comment>
<keyword evidence="4 5" id="KW-0472">Membrane</keyword>
<evidence type="ECO:0000313" key="8">
    <source>
        <dbReference type="Proteomes" id="UP000605970"/>
    </source>
</evidence>
<feature type="transmembrane region" description="Helical" evidence="5">
    <location>
        <begin position="81"/>
        <end position="107"/>
    </location>
</feature>
<feature type="transmembrane region" description="Helical" evidence="5">
    <location>
        <begin position="426"/>
        <end position="446"/>
    </location>
</feature>
<dbReference type="SMART" id="SM01381">
    <property type="entry name" value="7TM_GPCR_Srsx"/>
    <property type="match status" value="2"/>
</dbReference>
<comment type="subcellular location">
    <subcellularLocation>
        <location evidence="1">Membrane</location>
    </subcellularLocation>
</comment>
<dbReference type="AlphaFoldDB" id="A0A8S9ZH59"/>